<keyword evidence="3" id="KW-1185">Reference proteome</keyword>
<evidence type="ECO:0000256" key="1">
    <source>
        <dbReference type="ARBA" id="ARBA00009995"/>
    </source>
</evidence>
<dbReference type="Gene3D" id="3.40.50.2000">
    <property type="entry name" value="Glycogen Phosphorylase B"/>
    <property type="match status" value="2"/>
</dbReference>
<dbReference type="EMBL" id="KI394965">
    <property type="protein sequence ID" value="ERM99967.1"/>
    <property type="molecule type" value="Genomic_DNA"/>
</dbReference>
<evidence type="ECO:0000313" key="3">
    <source>
        <dbReference type="Proteomes" id="UP000017836"/>
    </source>
</evidence>
<protein>
    <submittedName>
        <fullName evidence="2">Uncharacterized protein</fullName>
    </submittedName>
</protein>
<organism evidence="2 3">
    <name type="scientific">Amborella trichopoda</name>
    <dbReference type="NCBI Taxonomy" id="13333"/>
    <lineage>
        <taxon>Eukaryota</taxon>
        <taxon>Viridiplantae</taxon>
        <taxon>Streptophyta</taxon>
        <taxon>Embryophyta</taxon>
        <taxon>Tracheophyta</taxon>
        <taxon>Spermatophyta</taxon>
        <taxon>Magnoliopsida</taxon>
        <taxon>Amborellales</taxon>
        <taxon>Amborellaceae</taxon>
        <taxon>Amborella</taxon>
    </lineage>
</organism>
<accession>W1NWG0</accession>
<dbReference type="PANTHER" id="PTHR11926:SF1412">
    <property type="entry name" value="UDP-GLYCOSYLTRANSFERASE 83A1-LIKE"/>
    <property type="match status" value="1"/>
</dbReference>
<gene>
    <name evidence="2" type="ORF">AMTR_s00110p00119750</name>
</gene>
<sequence length="194" mass="22437">MLKILQKTKPPFKFQYTSRCMENVKGVKWIVCNSFYKVESSTYDSFPDILPIGPLFSSGHHREPTSFWTEDETTLEWLTQQRECSVIHVSFGSFTLFDKHQFQELYLALESLGRPFLWAARPGLVDKSEAAYPKGFLDRVGVLVPTKGGVNENGIFSTNEIRRKVEEVLGDDAMRHRFRNSRSKPFRVPLRDLL</sequence>
<dbReference type="AlphaFoldDB" id="W1NWG0"/>
<comment type="similarity">
    <text evidence="1">Belongs to the UDP-glycosyltransferase family.</text>
</comment>
<dbReference type="HOGENOM" id="CLU_1404191_0_0_1"/>
<dbReference type="PANTHER" id="PTHR11926">
    <property type="entry name" value="GLUCOSYL/GLUCURONOSYL TRANSFERASES"/>
    <property type="match status" value="1"/>
</dbReference>
<name>W1NWG0_AMBTC</name>
<proteinExistence type="inferred from homology"/>
<dbReference type="eggNOG" id="KOG1192">
    <property type="taxonomic scope" value="Eukaryota"/>
</dbReference>
<dbReference type="Proteomes" id="UP000017836">
    <property type="component" value="Unassembled WGS sequence"/>
</dbReference>
<reference evidence="3" key="1">
    <citation type="journal article" date="2013" name="Science">
        <title>The Amborella genome and the evolution of flowering plants.</title>
        <authorList>
            <consortium name="Amborella Genome Project"/>
        </authorList>
    </citation>
    <scope>NUCLEOTIDE SEQUENCE [LARGE SCALE GENOMIC DNA]</scope>
</reference>
<dbReference type="Gramene" id="ERM99967">
    <property type="protein sequence ID" value="ERM99967"/>
    <property type="gene ID" value="AMTR_s00110p00119750"/>
</dbReference>
<evidence type="ECO:0000313" key="2">
    <source>
        <dbReference type="EMBL" id="ERM99967.1"/>
    </source>
</evidence>
<dbReference type="SUPFAM" id="SSF53756">
    <property type="entry name" value="UDP-Glycosyltransferase/glycogen phosphorylase"/>
    <property type="match status" value="1"/>
</dbReference>